<evidence type="ECO:0000313" key="4">
    <source>
        <dbReference type="Proteomes" id="UP001159427"/>
    </source>
</evidence>
<keyword evidence="1" id="KW-0863">Zinc-finger</keyword>
<dbReference type="PROSITE" id="PS50157">
    <property type="entry name" value="ZINC_FINGER_C2H2_2"/>
    <property type="match status" value="1"/>
</dbReference>
<proteinExistence type="predicted"/>
<keyword evidence="4" id="KW-1185">Reference proteome</keyword>
<gene>
    <name evidence="3" type="ORF">PEVE_00030721</name>
</gene>
<protein>
    <recommendedName>
        <fullName evidence="2">C2H2-type domain-containing protein</fullName>
    </recommendedName>
</protein>
<keyword evidence="1" id="KW-0479">Metal-binding</keyword>
<organism evidence="3 4">
    <name type="scientific">Porites evermanni</name>
    <dbReference type="NCBI Taxonomy" id="104178"/>
    <lineage>
        <taxon>Eukaryota</taxon>
        <taxon>Metazoa</taxon>
        <taxon>Cnidaria</taxon>
        <taxon>Anthozoa</taxon>
        <taxon>Hexacorallia</taxon>
        <taxon>Scleractinia</taxon>
        <taxon>Fungiina</taxon>
        <taxon>Poritidae</taxon>
        <taxon>Porites</taxon>
    </lineage>
</organism>
<name>A0ABN8SVR8_9CNID</name>
<keyword evidence="1" id="KW-0862">Zinc</keyword>
<dbReference type="Proteomes" id="UP001159427">
    <property type="component" value="Unassembled WGS sequence"/>
</dbReference>
<evidence type="ECO:0000313" key="3">
    <source>
        <dbReference type="EMBL" id="CAH3195649.1"/>
    </source>
</evidence>
<dbReference type="InterPro" id="IPR013087">
    <property type="entry name" value="Znf_C2H2_type"/>
</dbReference>
<feature type="non-terminal residue" evidence="3">
    <location>
        <position position="199"/>
    </location>
</feature>
<dbReference type="EMBL" id="CALNXI010004363">
    <property type="protein sequence ID" value="CAH3195649.1"/>
    <property type="molecule type" value="Genomic_DNA"/>
</dbReference>
<accession>A0ABN8SVR8</accession>
<evidence type="ECO:0000259" key="2">
    <source>
        <dbReference type="PROSITE" id="PS50157"/>
    </source>
</evidence>
<feature type="domain" description="C2H2-type" evidence="2">
    <location>
        <begin position="6"/>
        <end position="34"/>
    </location>
</feature>
<evidence type="ECO:0000256" key="1">
    <source>
        <dbReference type="PROSITE-ProRule" id="PRU00042"/>
    </source>
</evidence>
<sequence length="199" mass="23552">MADTYLRCDECYKKFKTFQALVKHFEKSHANSQVPKRVFFFHDDKVVQLVEAQAIRSPAVQGEYKTWLTGVVERLNGIHHQRHKRNWQTLEFNMVPAKYFQQLLKDLKNPQPHAVRSQHHWRAPIFSSSTRKVTYRFFDLTEFHEAFARQNILSLKERVRWNGQLEITERDEEEYDPRQALLAAKSKAHGGAPKTRITC</sequence>
<dbReference type="PROSITE" id="PS00028">
    <property type="entry name" value="ZINC_FINGER_C2H2_1"/>
    <property type="match status" value="1"/>
</dbReference>
<reference evidence="3 4" key="1">
    <citation type="submission" date="2022-05" db="EMBL/GenBank/DDBJ databases">
        <authorList>
            <consortium name="Genoscope - CEA"/>
            <person name="William W."/>
        </authorList>
    </citation>
    <scope>NUCLEOTIDE SEQUENCE [LARGE SCALE GENOMIC DNA]</scope>
</reference>
<comment type="caution">
    <text evidence="3">The sequence shown here is derived from an EMBL/GenBank/DDBJ whole genome shotgun (WGS) entry which is preliminary data.</text>
</comment>